<dbReference type="EMBL" id="KV919401">
    <property type="protein sequence ID" value="OSX69793.1"/>
    <property type="molecule type" value="Genomic_DNA"/>
</dbReference>
<evidence type="ECO:0000313" key="2">
    <source>
        <dbReference type="EMBL" id="OSX69793.1"/>
    </source>
</evidence>
<evidence type="ECO:0000256" key="1">
    <source>
        <dbReference type="SAM" id="MobiDB-lite"/>
    </source>
</evidence>
<keyword evidence="3" id="KW-1185">Reference proteome</keyword>
<dbReference type="Proteomes" id="UP000218209">
    <property type="component" value="Unassembled WGS sequence"/>
</dbReference>
<evidence type="ECO:0000313" key="3">
    <source>
        <dbReference type="Proteomes" id="UP000218209"/>
    </source>
</evidence>
<feature type="region of interest" description="Disordered" evidence="1">
    <location>
        <begin position="203"/>
        <end position="337"/>
    </location>
</feature>
<organism evidence="2 3">
    <name type="scientific">Porphyra umbilicalis</name>
    <name type="common">Purple laver</name>
    <name type="synonym">Red alga</name>
    <dbReference type="NCBI Taxonomy" id="2786"/>
    <lineage>
        <taxon>Eukaryota</taxon>
        <taxon>Rhodophyta</taxon>
        <taxon>Bangiophyceae</taxon>
        <taxon>Bangiales</taxon>
        <taxon>Bangiaceae</taxon>
        <taxon>Porphyra</taxon>
    </lineage>
</organism>
<dbReference type="AlphaFoldDB" id="A0A1X6NN59"/>
<feature type="region of interest" description="Disordered" evidence="1">
    <location>
        <begin position="687"/>
        <end position="738"/>
    </location>
</feature>
<name>A0A1X6NN59_PORUM</name>
<feature type="compositionally biased region" description="Acidic residues" evidence="1">
    <location>
        <begin position="831"/>
        <end position="847"/>
    </location>
</feature>
<feature type="region of interest" description="Disordered" evidence="1">
    <location>
        <begin position="144"/>
        <end position="169"/>
    </location>
</feature>
<feature type="region of interest" description="Disordered" evidence="1">
    <location>
        <begin position="774"/>
        <end position="877"/>
    </location>
</feature>
<proteinExistence type="predicted"/>
<sequence>MTVAFDDDRAADAAAARCPTRRRAERCSCSSAADSRTAPCPRPVQIVVGPLLVLFSCLRSLWGAMSLRHGCFFSTSAVALVPPPGHRRGLAPRLGAPGTPEASTHGAAGRHGQDDLVFLTGQHTTALPVSTAWPWHRPLLHGAASTGPGEVPSSPNHRSPPVFFTPPPVPAVSQPPAGVGGADGLFMWHDAAVAMQLAPQRALDPRTSLSSGPTDGSGGAHGVPVSPSPPLGMPASLNVADDIDVVAPRPPAEQGHSHPRAVAGAYSTHPVGERRRRAPGPPSSPSPPPTRQRRTGSSQAPSPSRPRYAPPVLPQQAPSPAGSVAPGTASSSDSATRRLADMATAHKSGLTSLRGEVTALRKEVVVNTSTLRSLVKKTNDIATVADRLAASIISQRHILLKVPSDVAAAVARFPASGGAAVALSAGGARGTPAGALAVAPVPPRQLSTDETHVEEAYWVLELKGELDKWLLDCFLNAGCTADIWISTADVNAFLRDWVVRRFAVTPSDAIKLLEKRWRLPVRPKRRTRAAPAAAVENRTPAHVLPGTSSKDWTVAYRYLHRGISHLYQRIGAKAVSAFASYVNEELNEGTLRRLRGTKTKYEVFFNRLDAKRLLQDNFILNDNKCRHGLVRALAAVFSSYNVFSRFSEAGQQRDHPRVVVCRLGYFALISTKVRAHLKTRAAAKCRDALDDDGGGNGNHGGRADGDEEHSDGGSGSDAVRDDAVGGNSTIAEPLNGGHRPEWVEELPIVDGVLRPQGAGAFNGLRIVDALDAGRMDSVRPSPPPPSARTRPGTSPARPTVTEPVPQRPIGTAPLLPPTAERVGLRSPPQESDSDGDEAWSSPDDEEDPPRRRRRTREELREAAARRAAARVLTDDVE</sequence>
<feature type="compositionally biased region" description="Low complexity" evidence="1">
    <location>
        <begin position="295"/>
        <end position="307"/>
    </location>
</feature>
<feature type="compositionally biased region" description="Basic and acidic residues" evidence="1">
    <location>
        <begin position="855"/>
        <end position="864"/>
    </location>
</feature>
<feature type="compositionally biased region" description="Pro residues" evidence="1">
    <location>
        <begin position="279"/>
        <end position="290"/>
    </location>
</feature>
<feature type="region of interest" description="Disordered" evidence="1">
    <location>
        <begin position="89"/>
        <end position="109"/>
    </location>
</feature>
<dbReference type="PANTHER" id="PTHR48125:SF10">
    <property type="entry name" value="OS12G0136300 PROTEIN"/>
    <property type="match status" value="1"/>
</dbReference>
<gene>
    <name evidence="2" type="ORF">BU14_1145s0002</name>
</gene>
<dbReference type="PANTHER" id="PTHR48125">
    <property type="entry name" value="LP07818P1"/>
    <property type="match status" value="1"/>
</dbReference>
<reference evidence="2 3" key="1">
    <citation type="submission" date="2017-03" db="EMBL/GenBank/DDBJ databases">
        <title>WGS assembly of Porphyra umbilicalis.</title>
        <authorList>
            <person name="Brawley S.H."/>
            <person name="Blouin N.A."/>
            <person name="Ficko-Blean E."/>
            <person name="Wheeler G.L."/>
            <person name="Lohr M."/>
            <person name="Goodson H.V."/>
            <person name="Jenkins J.W."/>
            <person name="Blaby-Haas C.E."/>
            <person name="Helliwell K.E."/>
            <person name="Chan C."/>
            <person name="Marriage T."/>
            <person name="Bhattacharya D."/>
            <person name="Klein A.S."/>
            <person name="Badis Y."/>
            <person name="Brodie J."/>
            <person name="Cao Y."/>
            <person name="Collen J."/>
            <person name="Dittami S.M."/>
            <person name="Gachon C.M."/>
            <person name="Green B.R."/>
            <person name="Karpowicz S."/>
            <person name="Kim J.W."/>
            <person name="Kudahl U."/>
            <person name="Lin S."/>
            <person name="Michel G."/>
            <person name="Mittag M."/>
            <person name="Olson B.J."/>
            <person name="Pangilinan J."/>
            <person name="Peng Y."/>
            <person name="Qiu H."/>
            <person name="Shu S."/>
            <person name="Singer J.T."/>
            <person name="Smith A.G."/>
            <person name="Sprecher B.N."/>
            <person name="Wagner V."/>
            <person name="Wang W."/>
            <person name="Wang Z.-Y."/>
            <person name="Yan J."/>
            <person name="Yarish C."/>
            <person name="Zoeuner-Riek S."/>
            <person name="Zhuang Y."/>
            <person name="Zou Y."/>
            <person name="Lindquist E.A."/>
            <person name="Grimwood J."/>
            <person name="Barry K."/>
            <person name="Rokhsar D.S."/>
            <person name="Schmutz J."/>
            <person name="Stiller J.W."/>
            <person name="Grossman A.R."/>
            <person name="Prochnik S.E."/>
        </authorList>
    </citation>
    <scope>NUCLEOTIDE SEQUENCE [LARGE SCALE GENOMIC DNA]</scope>
    <source>
        <strain evidence="2">4086291</strain>
    </source>
</reference>
<protein>
    <submittedName>
        <fullName evidence="2">Uncharacterized protein</fullName>
    </submittedName>
</protein>
<accession>A0A1X6NN59</accession>